<protein>
    <submittedName>
        <fullName evidence="3">D-amino-acid dehydrogenase</fullName>
    </submittedName>
</protein>
<dbReference type="SUPFAM" id="SSF51905">
    <property type="entry name" value="FAD/NAD(P)-binding domain"/>
    <property type="match status" value="1"/>
</dbReference>
<dbReference type="PANTHER" id="PTHR13847">
    <property type="entry name" value="SARCOSINE DEHYDROGENASE-RELATED"/>
    <property type="match status" value="1"/>
</dbReference>
<evidence type="ECO:0000256" key="1">
    <source>
        <dbReference type="ARBA" id="ARBA00023002"/>
    </source>
</evidence>
<sequence>MSRPDSLRGNALVVGAGVVGLATALCLQRQGWAVSLLDRNPPGLATSFGNACTFATYSVEPVATPGIWRKAPGMLLRPDSPLAIRPAYLPRIAPWLWRFLAESRRHRVEAIGHDLNSLLRPCMAAWQVLLDDAQANDLVRHDGSLYIFEAHERQAALEMVDYHRRFEVPIRLVEGPELHALEPALNTRAACAVELPGVSRTLDPYALSRRLFERFLALGGHFRRGELLGIEPAGEGGDAVQAHLSSGERIVAARVALCTGAWSRHLTQQLGDAVPQDTERGYHVLFEHADEVLNRPVCWAAGGFYMTPMAQGLRVAGTVEFAGLEALPAEARYRYLARGARRFLRLQHEPASRWMGFRSSLPDSKPVLGPARRLPQVFYNFGHGHIGLTLGAITGQLLAEQASGLAPSVPLEPFLARRFAG</sequence>
<dbReference type="Gene3D" id="3.30.9.10">
    <property type="entry name" value="D-Amino Acid Oxidase, subunit A, domain 2"/>
    <property type="match status" value="1"/>
</dbReference>
<name>A0AAQ1HR97_9PSED</name>
<gene>
    <name evidence="3" type="ORF">SAMN05216577_122111</name>
</gene>
<comment type="caution">
    <text evidence="3">The sequence shown here is derived from an EMBL/GenBank/DDBJ whole genome shotgun (WGS) entry which is preliminary data.</text>
</comment>
<evidence type="ECO:0000259" key="2">
    <source>
        <dbReference type="Pfam" id="PF01266"/>
    </source>
</evidence>
<dbReference type="RefSeq" id="WP_074982541.1">
    <property type="nucleotide sequence ID" value="NZ_FOLS01000022.1"/>
</dbReference>
<dbReference type="Gene3D" id="3.50.50.60">
    <property type="entry name" value="FAD/NAD(P)-binding domain"/>
    <property type="match status" value="2"/>
</dbReference>
<dbReference type="AlphaFoldDB" id="A0AAQ1HR97"/>
<dbReference type="SUPFAM" id="SSF54373">
    <property type="entry name" value="FAD-linked reductases, C-terminal domain"/>
    <property type="match status" value="1"/>
</dbReference>
<feature type="domain" description="FAD dependent oxidoreductase" evidence="2">
    <location>
        <begin position="12"/>
        <end position="400"/>
    </location>
</feature>
<keyword evidence="4" id="KW-1185">Reference proteome</keyword>
<dbReference type="PANTHER" id="PTHR13847:SF289">
    <property type="entry name" value="GLYCINE OXIDASE"/>
    <property type="match status" value="1"/>
</dbReference>
<dbReference type="InterPro" id="IPR036188">
    <property type="entry name" value="FAD/NAD-bd_sf"/>
</dbReference>
<accession>A0AAQ1HR97</accession>
<dbReference type="InterPro" id="IPR006076">
    <property type="entry name" value="FAD-dep_OxRdtase"/>
</dbReference>
<reference evidence="3 4" key="1">
    <citation type="submission" date="2016-10" db="EMBL/GenBank/DDBJ databases">
        <authorList>
            <person name="Varghese N."/>
            <person name="Submissions S."/>
        </authorList>
    </citation>
    <scope>NUCLEOTIDE SEQUENCE [LARGE SCALE GENOMIC DNA]</scope>
    <source>
        <strain evidence="3 4">LMG 18378</strain>
    </source>
</reference>
<evidence type="ECO:0000313" key="3">
    <source>
        <dbReference type="EMBL" id="SFD32213.1"/>
    </source>
</evidence>
<dbReference type="Pfam" id="PF01266">
    <property type="entry name" value="DAO"/>
    <property type="match status" value="1"/>
</dbReference>
<organism evidence="3 4">
    <name type="scientific">Pseudomonas citronellolis</name>
    <dbReference type="NCBI Taxonomy" id="53408"/>
    <lineage>
        <taxon>Bacteria</taxon>
        <taxon>Pseudomonadati</taxon>
        <taxon>Pseudomonadota</taxon>
        <taxon>Gammaproteobacteria</taxon>
        <taxon>Pseudomonadales</taxon>
        <taxon>Pseudomonadaceae</taxon>
        <taxon>Pseudomonas</taxon>
    </lineage>
</organism>
<dbReference type="EMBL" id="FOLS01000022">
    <property type="protein sequence ID" value="SFD32213.1"/>
    <property type="molecule type" value="Genomic_DNA"/>
</dbReference>
<evidence type="ECO:0000313" key="4">
    <source>
        <dbReference type="Proteomes" id="UP000183385"/>
    </source>
</evidence>
<dbReference type="GO" id="GO:0005737">
    <property type="term" value="C:cytoplasm"/>
    <property type="evidence" value="ECO:0007669"/>
    <property type="project" value="TreeGrafter"/>
</dbReference>
<dbReference type="GO" id="GO:0016491">
    <property type="term" value="F:oxidoreductase activity"/>
    <property type="evidence" value="ECO:0007669"/>
    <property type="project" value="UniProtKB-KW"/>
</dbReference>
<dbReference type="Proteomes" id="UP000183385">
    <property type="component" value="Unassembled WGS sequence"/>
</dbReference>
<keyword evidence="1" id="KW-0560">Oxidoreductase</keyword>
<proteinExistence type="predicted"/>